<sequence length="117" mass="13296">MPVPSVQGNTRISEAAERKRDMPGIFQNTVLEAKRVEFVDDALIHAKSLCEKLEISFELLRRIRNQAPQDINEDFQLERVRLQAFVAATEPVCKKELIRSGSLGLLKYVIESKLEDG</sequence>
<dbReference type="Proteomes" id="UP000887159">
    <property type="component" value="Unassembled WGS sequence"/>
</dbReference>
<evidence type="ECO:0000313" key="1">
    <source>
        <dbReference type="EMBL" id="GFY17106.1"/>
    </source>
</evidence>
<name>A0A8X6SZC5_TRICX</name>
<dbReference type="EMBL" id="BMAU01021343">
    <property type="protein sequence ID" value="GFY17106.1"/>
    <property type="molecule type" value="Genomic_DNA"/>
</dbReference>
<proteinExistence type="predicted"/>
<evidence type="ECO:0000313" key="2">
    <source>
        <dbReference type="Proteomes" id="UP000887159"/>
    </source>
</evidence>
<gene>
    <name evidence="1" type="primary">NCL1_52626</name>
    <name evidence="1" type="ORF">TNCV_1088821</name>
</gene>
<protein>
    <submittedName>
        <fullName evidence="1">Uncharacterized protein</fullName>
    </submittedName>
</protein>
<organism evidence="1 2">
    <name type="scientific">Trichonephila clavipes</name>
    <name type="common">Golden silk orbweaver</name>
    <name type="synonym">Nephila clavipes</name>
    <dbReference type="NCBI Taxonomy" id="2585209"/>
    <lineage>
        <taxon>Eukaryota</taxon>
        <taxon>Metazoa</taxon>
        <taxon>Ecdysozoa</taxon>
        <taxon>Arthropoda</taxon>
        <taxon>Chelicerata</taxon>
        <taxon>Arachnida</taxon>
        <taxon>Araneae</taxon>
        <taxon>Araneomorphae</taxon>
        <taxon>Entelegynae</taxon>
        <taxon>Araneoidea</taxon>
        <taxon>Nephilidae</taxon>
        <taxon>Trichonephila</taxon>
    </lineage>
</organism>
<accession>A0A8X6SZC5</accession>
<comment type="caution">
    <text evidence="1">The sequence shown here is derived from an EMBL/GenBank/DDBJ whole genome shotgun (WGS) entry which is preliminary data.</text>
</comment>
<dbReference type="AlphaFoldDB" id="A0A8X6SZC5"/>
<reference evidence="1" key="1">
    <citation type="submission" date="2020-08" db="EMBL/GenBank/DDBJ databases">
        <title>Multicomponent nature underlies the extraordinary mechanical properties of spider dragline silk.</title>
        <authorList>
            <person name="Kono N."/>
            <person name="Nakamura H."/>
            <person name="Mori M."/>
            <person name="Yoshida Y."/>
            <person name="Ohtoshi R."/>
            <person name="Malay A.D."/>
            <person name="Moran D.A.P."/>
            <person name="Tomita M."/>
            <person name="Numata K."/>
            <person name="Arakawa K."/>
        </authorList>
    </citation>
    <scope>NUCLEOTIDE SEQUENCE</scope>
</reference>
<keyword evidence="2" id="KW-1185">Reference proteome</keyword>